<keyword evidence="2 9" id="KW-0540">Nuclease</keyword>
<keyword evidence="8 9" id="KW-0694">RNA-binding</keyword>
<dbReference type="GO" id="GO:0004534">
    <property type="term" value="F:5'-3' RNA exonuclease activity"/>
    <property type="evidence" value="ECO:0007669"/>
    <property type="project" value="UniProtKB-UniRule"/>
</dbReference>
<comment type="subcellular location">
    <subcellularLocation>
        <location evidence="9">Cytoplasm</location>
    </subcellularLocation>
</comment>
<dbReference type="GO" id="GO:0004521">
    <property type="term" value="F:RNA endonuclease activity"/>
    <property type="evidence" value="ECO:0007669"/>
    <property type="project" value="UniProtKB-UniRule"/>
</dbReference>
<evidence type="ECO:0000256" key="10">
    <source>
        <dbReference type="PIRSR" id="PIRSR004803-1"/>
    </source>
</evidence>
<evidence type="ECO:0000259" key="13">
    <source>
        <dbReference type="SMART" id="SM00849"/>
    </source>
</evidence>
<feature type="binding site" evidence="9 11">
    <location>
        <begin position="373"/>
        <end position="377"/>
    </location>
    <ligand>
        <name>substrate</name>
    </ligand>
</feature>
<dbReference type="PANTHER" id="PTHR43694:SF1">
    <property type="entry name" value="RIBONUCLEASE J"/>
    <property type="match status" value="1"/>
</dbReference>
<dbReference type="InterPro" id="IPR042173">
    <property type="entry name" value="RNase_J_2"/>
</dbReference>
<keyword evidence="7 9" id="KW-0269">Exonuclease</keyword>
<dbReference type="Pfam" id="PF17770">
    <property type="entry name" value="RNase_J_C"/>
    <property type="match status" value="1"/>
</dbReference>
<proteinExistence type="inferred from homology"/>
<dbReference type="SUPFAM" id="SSF56281">
    <property type="entry name" value="Metallo-hydrolase/oxidoreductase"/>
    <property type="match status" value="1"/>
</dbReference>
<dbReference type="Gene3D" id="3.60.15.10">
    <property type="entry name" value="Ribonuclease Z/Hydroxyacylglutathione hydrolase-like"/>
    <property type="match status" value="1"/>
</dbReference>
<dbReference type="Gene3D" id="3.10.20.580">
    <property type="match status" value="1"/>
</dbReference>
<comment type="function">
    <text evidence="9">An RNase that has 5'-3' exonuclease and possibly endonuclease activity. Involved in maturation of rRNA and in some organisms also mRNA maturation and/or decay.</text>
</comment>
<dbReference type="HAMAP" id="MF_01491">
    <property type="entry name" value="RNase_J_bact"/>
    <property type="match status" value="1"/>
</dbReference>
<reference evidence="14" key="1">
    <citation type="submission" date="2020-02" db="EMBL/GenBank/DDBJ databases">
        <authorList>
            <person name="Meier V. D."/>
        </authorList>
    </citation>
    <scope>NUCLEOTIDE SEQUENCE</scope>
    <source>
        <strain evidence="14">AVDCRST_MAG57</strain>
    </source>
</reference>
<feature type="active site" description="Proton acceptor" evidence="10">
    <location>
        <position position="377"/>
    </location>
</feature>
<evidence type="ECO:0000256" key="2">
    <source>
        <dbReference type="ARBA" id="ARBA00022722"/>
    </source>
</evidence>
<dbReference type="InterPro" id="IPR055132">
    <property type="entry name" value="RNase_J_b_CASP"/>
</dbReference>
<evidence type="ECO:0000256" key="9">
    <source>
        <dbReference type="HAMAP-Rule" id="MF_01491"/>
    </source>
</evidence>
<feature type="binding site" evidence="12">
    <location>
        <position position="59"/>
    </location>
    <ligand>
        <name>Ca(2+)</name>
        <dbReference type="ChEBI" id="CHEBI:29108"/>
    </ligand>
</feature>
<dbReference type="InterPro" id="IPR036866">
    <property type="entry name" value="RibonucZ/Hydroxyglut_hydro"/>
</dbReference>
<dbReference type="PANTHER" id="PTHR43694">
    <property type="entry name" value="RIBONUCLEASE J"/>
    <property type="match status" value="1"/>
</dbReference>
<sequence length="561" mass="60785">MSRTHPELRTPPPLPDGGLRVVALGGLGEIGRNMTVFEHAGKLLIVDVGVLFPEEHQPGIDVILPDFTSIRDRLDDVVAIVLTHGHEDHIGGVPYLLRERADIPLVGSKLTLAFIDAKLKEHRIKPRTVEVAEGDLVEFGPFDLEFLAVNHSIPDALAVAIRTAAGLVLHTGDFKMDQFPLDQRITDLRGFARLGEEGVDLFLTDSTNAEVPGFTMSEGDLVPAIEKTFRDAPKRVIVSSFASHVHRIQQVLDSAHKHGRKVAFVGRSMVRNMGIARELGYLNVPQGLVVDLKVLEKLPANKICLVCTGSQGEPMAALSRMANRDHVIRIEEGDTVLLASSLIPGNENAIYRVINELTRWGATVVHKGNAKVHVSGHASAGELVYCYNLVQPSNVMPVHGEWRHLRANGDLAIRTGVDPSRVVLAEDGVVVDLVDGRATITGKVPAGNVYVDGQTVGGATEAHLKDRRNLAEEGVITVVAIVDTDSGTLAEPPDFLARGFVHDQQTFDAVVPLIEKALARAAEEGVGGATQLEQLISRAVGQWAHRTYRRSPMIIPIVIDA</sequence>
<evidence type="ECO:0000256" key="11">
    <source>
        <dbReference type="PIRSR" id="PIRSR004803-2"/>
    </source>
</evidence>
<organism evidence="14">
    <name type="scientific">uncultured Blastococcus sp</name>
    <dbReference type="NCBI Taxonomy" id="217144"/>
    <lineage>
        <taxon>Bacteria</taxon>
        <taxon>Bacillati</taxon>
        <taxon>Actinomycetota</taxon>
        <taxon>Actinomycetes</taxon>
        <taxon>Geodermatophilales</taxon>
        <taxon>Geodermatophilaceae</taxon>
        <taxon>Blastococcus</taxon>
        <taxon>environmental samples</taxon>
    </lineage>
</organism>
<dbReference type="GO" id="GO:0006364">
    <property type="term" value="P:rRNA processing"/>
    <property type="evidence" value="ECO:0007669"/>
    <property type="project" value="UniProtKB-UniRule"/>
</dbReference>
<dbReference type="NCBIfam" id="TIGR00649">
    <property type="entry name" value="MG423"/>
    <property type="match status" value="1"/>
</dbReference>
<protein>
    <recommendedName>
        <fullName evidence="9">Ribonuclease J</fullName>
        <shortName evidence="9">RNase J</shortName>
        <ecNumber evidence="9">3.1.-.-</ecNumber>
    </recommendedName>
</protein>
<comment type="cofactor">
    <cofactor evidence="12">
        <name>Zn(2+)</name>
        <dbReference type="ChEBI" id="CHEBI:29105"/>
    </cofactor>
    <text evidence="12">Binds 2 Zn(2+) ions per subunit. It is not clear if Zn(2+) or Mg(2+) is physiologically important.</text>
</comment>
<evidence type="ECO:0000256" key="6">
    <source>
        <dbReference type="ARBA" id="ARBA00022833"/>
    </source>
</evidence>
<feature type="binding site" evidence="12">
    <location>
        <position position="61"/>
    </location>
    <ligand>
        <name>Ca(2+)</name>
        <dbReference type="ChEBI" id="CHEBI:29108"/>
    </ligand>
</feature>
<comment type="similarity">
    <text evidence="9">Belongs to the metallo-beta-lactamase superfamily. RNA-metabolizing metallo-beta-lactamase-like family. Bacterial RNase J subfamily.</text>
</comment>
<feature type="binding site" evidence="12">
    <location>
        <position position="86"/>
    </location>
    <ligand>
        <name>Zn(2+)</name>
        <dbReference type="ChEBI" id="CHEBI:29105"/>
        <label>1</label>
        <note>catalytic</note>
    </ligand>
</feature>
<dbReference type="InterPro" id="IPR004613">
    <property type="entry name" value="RNase_J"/>
</dbReference>
<dbReference type="AlphaFoldDB" id="A0A6J4H5P6"/>
<feature type="binding site" evidence="12">
    <location>
        <position position="89"/>
    </location>
    <ligand>
        <name>Zn(2+)</name>
        <dbReference type="ChEBI" id="CHEBI:29105"/>
        <label>1</label>
        <note>catalytic</note>
    </ligand>
</feature>
<keyword evidence="9" id="KW-0698">rRNA processing</keyword>
<comment type="cofactor">
    <cofactor evidence="12">
        <name>Ca(2+)</name>
        <dbReference type="ChEBI" id="CHEBI:29108"/>
    </cofactor>
    <text evidence="12">Binds 1 Ca(2+) cation per subunit. Seen in 1 crystal structure, it is not clear if it is physiologically important.</text>
</comment>
<name>A0A6J4H5P6_9ACTN</name>
<evidence type="ECO:0000256" key="4">
    <source>
        <dbReference type="ARBA" id="ARBA00022759"/>
    </source>
</evidence>
<feature type="binding site" evidence="12">
    <location>
        <position position="399"/>
    </location>
    <ligand>
        <name>Zn(2+)</name>
        <dbReference type="ChEBI" id="CHEBI:29105"/>
        <label>1</label>
        <note>catalytic</note>
    </ligand>
</feature>
<feature type="binding site" evidence="12">
    <location>
        <position position="84"/>
    </location>
    <ligand>
        <name>Zn(2+)</name>
        <dbReference type="ChEBI" id="CHEBI:29105"/>
        <label>1</label>
        <note>catalytic</note>
    </ligand>
</feature>
<dbReference type="EMBL" id="CADCTI010000026">
    <property type="protein sequence ID" value="CAA9214712.1"/>
    <property type="molecule type" value="Genomic_DNA"/>
</dbReference>
<evidence type="ECO:0000256" key="1">
    <source>
        <dbReference type="ARBA" id="ARBA00022490"/>
    </source>
</evidence>
<evidence type="ECO:0000256" key="5">
    <source>
        <dbReference type="ARBA" id="ARBA00022801"/>
    </source>
</evidence>
<keyword evidence="3 12" id="KW-0479">Metal-binding</keyword>
<dbReference type="Gene3D" id="3.40.50.10710">
    <property type="entry name" value="Metallo-hydrolase/oxidoreductase"/>
    <property type="match status" value="1"/>
</dbReference>
<keyword evidence="12" id="KW-0106">Calcium</keyword>
<feature type="binding site" evidence="12">
    <location>
        <position position="173"/>
    </location>
    <ligand>
        <name>Zn(2+)</name>
        <dbReference type="ChEBI" id="CHEBI:29105"/>
        <label>1</label>
        <note>catalytic</note>
    </ligand>
</feature>
<dbReference type="InterPro" id="IPR041636">
    <property type="entry name" value="RNase_J_C"/>
</dbReference>
<feature type="binding site" evidence="12">
    <location>
        <position position="452"/>
    </location>
    <ligand>
        <name>Ca(2+)</name>
        <dbReference type="ChEBI" id="CHEBI:29108"/>
    </ligand>
</feature>
<evidence type="ECO:0000256" key="3">
    <source>
        <dbReference type="ARBA" id="ARBA00022723"/>
    </source>
</evidence>
<dbReference type="GO" id="GO:0005737">
    <property type="term" value="C:cytoplasm"/>
    <property type="evidence" value="ECO:0007669"/>
    <property type="project" value="UniProtKB-SubCell"/>
</dbReference>
<feature type="binding site" evidence="12">
    <location>
        <position position="88"/>
    </location>
    <ligand>
        <name>Zn(2+)</name>
        <dbReference type="ChEBI" id="CHEBI:29105"/>
        <label>1</label>
        <note>catalytic</note>
    </ligand>
</feature>
<feature type="binding site" evidence="11">
    <location>
        <begin position="242"/>
        <end position="244"/>
    </location>
    <ligand>
        <name>substrate</name>
    </ligand>
</feature>
<dbReference type="GO" id="GO:0008270">
    <property type="term" value="F:zinc ion binding"/>
    <property type="evidence" value="ECO:0007669"/>
    <property type="project" value="InterPro"/>
</dbReference>
<dbReference type="Pfam" id="PF22505">
    <property type="entry name" value="RNase_J_b_CASP"/>
    <property type="match status" value="1"/>
</dbReference>
<keyword evidence="4 9" id="KW-0255">Endonuclease</keyword>
<dbReference type="CDD" id="cd07714">
    <property type="entry name" value="RNaseJ_MBL-fold"/>
    <property type="match status" value="1"/>
</dbReference>
<feature type="domain" description="Metallo-beta-lactamase" evidence="13">
    <location>
        <begin position="31"/>
        <end position="225"/>
    </location>
</feature>
<keyword evidence="5 9" id="KW-0378">Hydrolase</keyword>
<gene>
    <name evidence="9" type="primary">rnj</name>
    <name evidence="14" type="ORF">AVDCRST_MAG57-266</name>
</gene>
<dbReference type="InterPro" id="IPR030854">
    <property type="entry name" value="RNase_J_bac"/>
</dbReference>
<dbReference type="Pfam" id="PF00753">
    <property type="entry name" value="Lactamase_B"/>
    <property type="match status" value="1"/>
</dbReference>
<keyword evidence="1 9" id="KW-0963">Cytoplasm</keyword>
<evidence type="ECO:0000256" key="12">
    <source>
        <dbReference type="PIRSR" id="PIRSR004803-3"/>
    </source>
</evidence>
<keyword evidence="6 12" id="KW-0862">Zinc</keyword>
<dbReference type="GO" id="GO:0003723">
    <property type="term" value="F:RNA binding"/>
    <property type="evidence" value="ECO:0007669"/>
    <property type="project" value="UniProtKB-UniRule"/>
</dbReference>
<evidence type="ECO:0000256" key="7">
    <source>
        <dbReference type="ARBA" id="ARBA00022839"/>
    </source>
</evidence>
<dbReference type="InterPro" id="IPR011108">
    <property type="entry name" value="RMMBL"/>
</dbReference>
<dbReference type="EC" id="3.1.-.-" evidence="9"/>
<comment type="subunit">
    <text evidence="9">Homodimer, may be a subunit of the RNA degradosome.</text>
</comment>
<evidence type="ECO:0000256" key="8">
    <source>
        <dbReference type="ARBA" id="ARBA00022884"/>
    </source>
</evidence>
<dbReference type="PIRSF" id="PIRSF004803">
    <property type="entry name" value="RnjA"/>
    <property type="match status" value="1"/>
</dbReference>
<dbReference type="InterPro" id="IPR001279">
    <property type="entry name" value="Metallo-B-lactamas"/>
</dbReference>
<dbReference type="Pfam" id="PF07521">
    <property type="entry name" value="RMMBL"/>
    <property type="match status" value="1"/>
</dbReference>
<dbReference type="SMART" id="SM00849">
    <property type="entry name" value="Lactamase_B"/>
    <property type="match status" value="1"/>
</dbReference>
<feature type="active site" description="Proton donor" evidence="10">
    <location>
        <position position="205"/>
    </location>
</feature>
<evidence type="ECO:0000313" key="14">
    <source>
        <dbReference type="EMBL" id="CAA9214712.1"/>
    </source>
</evidence>
<feature type="binding site" evidence="12">
    <location>
        <position position="151"/>
    </location>
    <ligand>
        <name>Zn(2+)</name>
        <dbReference type="ChEBI" id="CHEBI:29105"/>
        <label>1</label>
        <note>catalytic</note>
    </ligand>
</feature>
<accession>A0A6J4H5P6</accession>